<evidence type="ECO:0000256" key="1">
    <source>
        <dbReference type="SAM" id="Phobius"/>
    </source>
</evidence>
<reference evidence="2 3" key="1">
    <citation type="journal article" date="2012" name="J. Bacteriol.">
        <title>Genome Sequence of Nitratireductor indicus Type Strain C115.</title>
        <authorList>
            <person name="Lai Q."/>
            <person name="Li G."/>
            <person name="Yu Z."/>
            <person name="Shao Z."/>
        </authorList>
    </citation>
    <scope>NUCLEOTIDE SEQUENCE [LARGE SCALE GENOMIC DNA]</scope>
    <source>
        <strain evidence="2 3">C115</strain>
    </source>
</reference>
<dbReference type="eggNOG" id="ENOG5032ZXS">
    <property type="taxonomic scope" value="Bacteria"/>
</dbReference>
<keyword evidence="1" id="KW-1133">Transmembrane helix</keyword>
<dbReference type="STRING" id="721133.SAMN05216176_105246"/>
<protein>
    <submittedName>
        <fullName evidence="2">Transmembrane protein</fullName>
    </submittedName>
</protein>
<evidence type="ECO:0000313" key="2">
    <source>
        <dbReference type="EMBL" id="EKF43213.1"/>
    </source>
</evidence>
<gene>
    <name evidence="2" type="ORF">NA8A_07749</name>
</gene>
<comment type="caution">
    <text evidence="2">The sequence shown here is derived from an EMBL/GenBank/DDBJ whole genome shotgun (WGS) entry which is preliminary data.</text>
</comment>
<keyword evidence="1 2" id="KW-0812">Transmembrane</keyword>
<accession>K2N6V8</accession>
<keyword evidence="3" id="KW-1185">Reference proteome</keyword>
<organism evidence="2 3">
    <name type="scientific">Nitratireductor indicus C115</name>
    <dbReference type="NCBI Taxonomy" id="1231190"/>
    <lineage>
        <taxon>Bacteria</taxon>
        <taxon>Pseudomonadati</taxon>
        <taxon>Pseudomonadota</taxon>
        <taxon>Alphaproteobacteria</taxon>
        <taxon>Hyphomicrobiales</taxon>
        <taxon>Phyllobacteriaceae</taxon>
        <taxon>Nitratireductor</taxon>
    </lineage>
</organism>
<proteinExistence type="predicted"/>
<name>K2N6V8_9HYPH</name>
<dbReference type="AlphaFoldDB" id="K2N6V8"/>
<dbReference type="Proteomes" id="UP000007374">
    <property type="component" value="Unassembled WGS sequence"/>
</dbReference>
<dbReference type="PATRIC" id="fig|1231190.3.peg.1625"/>
<feature type="transmembrane region" description="Helical" evidence="1">
    <location>
        <begin position="63"/>
        <end position="82"/>
    </location>
</feature>
<dbReference type="EMBL" id="AMSI01000004">
    <property type="protein sequence ID" value="EKF43213.1"/>
    <property type="molecule type" value="Genomic_DNA"/>
</dbReference>
<keyword evidence="1" id="KW-0472">Membrane</keyword>
<sequence>MQHKRGVSDTPPLDDLMEEPLSWNGRIRQFHRWTGIVFTATVIANFATMTQGTPPSWVTYSPLPPLFLLMFSGLFMFGQHYVSGRRTAVREG</sequence>
<evidence type="ECO:0000313" key="3">
    <source>
        <dbReference type="Proteomes" id="UP000007374"/>
    </source>
</evidence>
<feature type="transmembrane region" description="Helical" evidence="1">
    <location>
        <begin position="33"/>
        <end position="51"/>
    </location>
</feature>